<accession>A0A7W9WMT8</accession>
<organism evidence="1 2">
    <name type="scientific">Castellaniella defragrans</name>
    <name type="common">Alcaligenes defragrans</name>
    <dbReference type="NCBI Taxonomy" id="75697"/>
    <lineage>
        <taxon>Bacteria</taxon>
        <taxon>Pseudomonadati</taxon>
        <taxon>Pseudomonadota</taxon>
        <taxon>Betaproteobacteria</taxon>
        <taxon>Burkholderiales</taxon>
        <taxon>Alcaligenaceae</taxon>
        <taxon>Castellaniella</taxon>
    </lineage>
</organism>
<dbReference type="RefSeq" id="WP_151024588.1">
    <property type="nucleotide sequence ID" value="NZ_JACHIB010000016.1"/>
</dbReference>
<evidence type="ECO:0000313" key="2">
    <source>
        <dbReference type="Proteomes" id="UP000541136"/>
    </source>
</evidence>
<evidence type="ECO:0000313" key="1">
    <source>
        <dbReference type="EMBL" id="MBB6084682.1"/>
    </source>
</evidence>
<reference evidence="1 2" key="1">
    <citation type="submission" date="2020-08" db="EMBL/GenBank/DDBJ databases">
        <title>Genomic Encyclopedia of Type Strains, Phase IV (KMG-IV): sequencing the most valuable type-strain genomes for metagenomic binning, comparative biology and taxonomic classification.</title>
        <authorList>
            <person name="Goeker M."/>
        </authorList>
    </citation>
    <scope>NUCLEOTIDE SEQUENCE [LARGE SCALE GENOMIC DNA]</scope>
    <source>
        <strain evidence="1 2">DSM 12141</strain>
    </source>
</reference>
<name>A0A7W9WMT8_CASDE</name>
<sequence length="506" mass="56388">MNTLTKLELPKRWELLEQRAQAAGLDAGLFVERVDSAADRIDYLLQRVKTGGGGLFEVFYGLSGSGKTTFLKTLPKQFQQIRVSSFPKDMDLSTLPTFIHDTYVPGDTSARVILIERRDNPSQRDIQNLSETFAELLEVFRDPKGAALVLWPVTREPSAHKIAEEAWTTGRDSMADTRSRGFYNFTGLPKERFYAVADTTTRNLTGDGLETFGVTPEVANDLLAEAQTIADFFNAVDLYAEMQREKTWSILKTKVRARLWVVLPGDVPSAIRSTVLSLTQGSRNRVDIELVAEFIDQPDEKAPIYVADWKARRSAMAHILRAIDLRLFELPPNVSLAAVRAYGEASVKEKLKQPAAKLEDAKTAMRNSKLYKEIEAELGINKTPFAGASRDVEETSNEYRRIQAVASKGDKSLNKAIGLLLSECLKEDAPTVKVVSEKQSLPNCDLKPDVCLHINDLDYICIEPTWRSTDKGIPGELDGGQNTLAASHMKKYLLDKAMQYIKALGI</sequence>
<protein>
    <submittedName>
        <fullName evidence="1">GTPase SAR1 family protein</fullName>
    </submittedName>
</protein>
<dbReference type="EMBL" id="JACHIB010000016">
    <property type="protein sequence ID" value="MBB6084682.1"/>
    <property type="molecule type" value="Genomic_DNA"/>
</dbReference>
<comment type="caution">
    <text evidence="1">The sequence shown here is derived from an EMBL/GenBank/DDBJ whole genome shotgun (WGS) entry which is preliminary data.</text>
</comment>
<gene>
    <name evidence="1" type="ORF">HNR28_002729</name>
</gene>
<proteinExistence type="predicted"/>
<dbReference type="Proteomes" id="UP000541136">
    <property type="component" value="Unassembled WGS sequence"/>
</dbReference>
<dbReference type="AlphaFoldDB" id="A0A7W9WMT8"/>